<keyword evidence="3" id="KW-1185">Reference proteome</keyword>
<feature type="transmembrane region" description="Helical" evidence="1">
    <location>
        <begin position="20"/>
        <end position="41"/>
    </location>
</feature>
<keyword evidence="1" id="KW-0812">Transmembrane</keyword>
<dbReference type="Proteomes" id="UP000283269">
    <property type="component" value="Unassembled WGS sequence"/>
</dbReference>
<feature type="transmembrane region" description="Helical" evidence="1">
    <location>
        <begin position="96"/>
        <end position="116"/>
    </location>
</feature>
<evidence type="ECO:0000313" key="3">
    <source>
        <dbReference type="Proteomes" id="UP000283269"/>
    </source>
</evidence>
<dbReference type="PANTHER" id="PTHR40465">
    <property type="entry name" value="CHROMOSOME 1, WHOLE GENOME SHOTGUN SEQUENCE"/>
    <property type="match status" value="1"/>
</dbReference>
<feature type="transmembrane region" description="Helical" evidence="1">
    <location>
        <begin position="123"/>
        <end position="145"/>
    </location>
</feature>
<proteinExistence type="predicted"/>
<accession>A0A409X5Y5</accession>
<evidence type="ECO:0000256" key="1">
    <source>
        <dbReference type="SAM" id="Phobius"/>
    </source>
</evidence>
<keyword evidence="1" id="KW-0472">Membrane</keyword>
<comment type="caution">
    <text evidence="2">The sequence shown here is derived from an EMBL/GenBank/DDBJ whole genome shotgun (WGS) entry which is preliminary data.</text>
</comment>
<feature type="transmembrane region" description="Helical" evidence="1">
    <location>
        <begin position="53"/>
        <end position="76"/>
    </location>
</feature>
<feature type="transmembrane region" description="Helical" evidence="1">
    <location>
        <begin position="160"/>
        <end position="186"/>
    </location>
</feature>
<dbReference type="AlphaFoldDB" id="A0A409X5Y5"/>
<dbReference type="PANTHER" id="PTHR40465:SF1">
    <property type="entry name" value="DUF6534 DOMAIN-CONTAINING PROTEIN"/>
    <property type="match status" value="1"/>
</dbReference>
<sequence>MSSLPNLPVFDANNTLGALLIGLFVSCCLFGISGVQLYIYYGRFKDDRTFLKALVAVVWLLELAHCICICHAFYAFSVIGYGNPLVLSKFPLSMDIAVLISGFIGAMVQGFFINRIRIVSGKIFIPALAWSLALCRCGLTIATFIKGTQMTSLPMFLIQWRWLLVTTLSVGTALDFVILLSLSYYLRSIRTSFIVDKITMWTIPPKHLFPDFTKETGTVTGLIGLLVIVVVSILLIYTPMTFHNIGCSRLLLIFSLQQVRTTVRQ</sequence>
<dbReference type="InParanoid" id="A0A409X5Y5"/>
<gene>
    <name evidence="2" type="ORF">CVT25_006932</name>
</gene>
<dbReference type="EMBL" id="NHYD01002539">
    <property type="protein sequence ID" value="PPQ86189.1"/>
    <property type="molecule type" value="Genomic_DNA"/>
</dbReference>
<dbReference type="STRING" id="93625.A0A409X5Y5"/>
<keyword evidence="1" id="KW-1133">Transmembrane helix</keyword>
<dbReference type="OrthoDB" id="2535105at2759"/>
<feature type="transmembrane region" description="Helical" evidence="1">
    <location>
        <begin position="216"/>
        <end position="237"/>
    </location>
</feature>
<evidence type="ECO:0000313" key="2">
    <source>
        <dbReference type="EMBL" id="PPQ86189.1"/>
    </source>
</evidence>
<reference evidence="2 3" key="1">
    <citation type="journal article" date="2018" name="Evol. Lett.">
        <title>Horizontal gene cluster transfer increased hallucinogenic mushroom diversity.</title>
        <authorList>
            <person name="Reynolds H.T."/>
            <person name="Vijayakumar V."/>
            <person name="Gluck-Thaler E."/>
            <person name="Korotkin H.B."/>
            <person name="Matheny P.B."/>
            <person name="Slot J.C."/>
        </authorList>
    </citation>
    <scope>NUCLEOTIDE SEQUENCE [LARGE SCALE GENOMIC DNA]</scope>
    <source>
        <strain evidence="2 3">2631</strain>
    </source>
</reference>
<protein>
    <submittedName>
        <fullName evidence="2">Uncharacterized protein</fullName>
    </submittedName>
</protein>
<organism evidence="2 3">
    <name type="scientific">Psilocybe cyanescens</name>
    <dbReference type="NCBI Taxonomy" id="93625"/>
    <lineage>
        <taxon>Eukaryota</taxon>
        <taxon>Fungi</taxon>
        <taxon>Dikarya</taxon>
        <taxon>Basidiomycota</taxon>
        <taxon>Agaricomycotina</taxon>
        <taxon>Agaricomycetes</taxon>
        <taxon>Agaricomycetidae</taxon>
        <taxon>Agaricales</taxon>
        <taxon>Agaricineae</taxon>
        <taxon>Strophariaceae</taxon>
        <taxon>Psilocybe</taxon>
    </lineage>
</organism>
<name>A0A409X5Y5_PSICY</name>